<evidence type="ECO:0000313" key="3">
    <source>
        <dbReference type="Proteomes" id="UP000255505"/>
    </source>
</evidence>
<dbReference type="RefSeq" id="WP_115661542.1">
    <property type="nucleotide sequence ID" value="NZ_LT991976.1"/>
</dbReference>
<organism evidence="2 3">
    <name type="scientific">Cupriavidus taiwanensis</name>
    <dbReference type="NCBI Taxonomy" id="164546"/>
    <lineage>
        <taxon>Bacteria</taxon>
        <taxon>Pseudomonadati</taxon>
        <taxon>Pseudomonadota</taxon>
        <taxon>Betaproteobacteria</taxon>
        <taxon>Burkholderiales</taxon>
        <taxon>Burkholderiaceae</taxon>
        <taxon>Cupriavidus</taxon>
    </lineage>
</organism>
<evidence type="ECO:0000313" key="2">
    <source>
        <dbReference type="EMBL" id="SPK71537.1"/>
    </source>
</evidence>
<dbReference type="AlphaFoldDB" id="A0A375IA79"/>
<evidence type="ECO:0000256" key="1">
    <source>
        <dbReference type="SAM" id="MobiDB-lite"/>
    </source>
</evidence>
<feature type="compositionally biased region" description="Polar residues" evidence="1">
    <location>
        <begin position="60"/>
        <end position="69"/>
    </location>
</feature>
<dbReference type="EMBL" id="LT991976">
    <property type="protein sequence ID" value="SPK71537.1"/>
    <property type="molecule type" value="Genomic_DNA"/>
</dbReference>
<feature type="region of interest" description="Disordered" evidence="1">
    <location>
        <begin position="41"/>
        <end position="78"/>
    </location>
</feature>
<accession>A0A375IA79</accession>
<protein>
    <submittedName>
        <fullName evidence="2">Uncharacterized protein</fullName>
    </submittedName>
</protein>
<sequence length="78" mass="8826">MSNTPLPPLGDEQLRKLHKLVQSLKKLGYSKTEVVEYMRRHFPPDTAPDAPETKGPTDRTFPSRQQINETPKGGELPE</sequence>
<reference evidence="2 3" key="1">
    <citation type="submission" date="2018-01" db="EMBL/GenBank/DDBJ databases">
        <authorList>
            <person name="Gaut B.S."/>
            <person name="Morton B.R."/>
            <person name="Clegg M.T."/>
            <person name="Duvall M.R."/>
        </authorList>
    </citation>
    <scope>NUCLEOTIDE SEQUENCE [LARGE SCALE GENOMIC DNA]</scope>
    <source>
        <strain evidence="2">Cupriavidus taiwanensis LMG 19425</strain>
    </source>
</reference>
<gene>
    <name evidence="2" type="ORF">CT19425_30761</name>
</gene>
<dbReference type="Proteomes" id="UP000255505">
    <property type="component" value="Chromosome I"/>
</dbReference>
<name>A0A375IA79_9BURK</name>
<proteinExistence type="predicted"/>